<dbReference type="PROSITE" id="PS51547">
    <property type="entry name" value="C2_PI3K"/>
    <property type="match status" value="1"/>
</dbReference>
<keyword evidence="5" id="KW-0808">Transferase</keyword>
<evidence type="ECO:0000256" key="4">
    <source>
        <dbReference type="ARBA" id="ARBA00019787"/>
    </source>
</evidence>
<dbReference type="Gene3D" id="1.10.1070.11">
    <property type="entry name" value="Phosphatidylinositol 3-/4-kinase, catalytic domain"/>
    <property type="match status" value="1"/>
</dbReference>
<name>A0A091RMH9_9AVES</name>
<evidence type="ECO:0000256" key="10">
    <source>
        <dbReference type="ARBA" id="ARBA00029297"/>
    </source>
</evidence>
<dbReference type="GO" id="GO:0005886">
    <property type="term" value="C:plasma membrane"/>
    <property type="evidence" value="ECO:0007669"/>
    <property type="project" value="TreeGrafter"/>
</dbReference>
<evidence type="ECO:0000256" key="6">
    <source>
        <dbReference type="ARBA" id="ARBA00022741"/>
    </source>
</evidence>
<keyword evidence="7 15" id="KW-0418">Kinase</keyword>
<evidence type="ECO:0000256" key="5">
    <source>
        <dbReference type="ARBA" id="ARBA00022679"/>
    </source>
</evidence>
<dbReference type="Pfam" id="PF00613">
    <property type="entry name" value="PI3Ka"/>
    <property type="match status" value="1"/>
</dbReference>
<organism evidence="15 16">
    <name type="scientific">Mesitornis unicolor</name>
    <name type="common">brown roatelo</name>
    <dbReference type="NCBI Taxonomy" id="54374"/>
    <lineage>
        <taxon>Eukaryota</taxon>
        <taxon>Metazoa</taxon>
        <taxon>Chordata</taxon>
        <taxon>Craniata</taxon>
        <taxon>Vertebrata</taxon>
        <taxon>Euteleostomi</taxon>
        <taxon>Archelosauria</taxon>
        <taxon>Archosauria</taxon>
        <taxon>Dinosauria</taxon>
        <taxon>Saurischia</taxon>
        <taxon>Theropoda</taxon>
        <taxon>Coelurosauria</taxon>
        <taxon>Aves</taxon>
        <taxon>Neognathae</taxon>
        <taxon>Neoaves</taxon>
        <taxon>Columbimorphae</taxon>
        <taxon>Mesitornithiformes</taxon>
        <taxon>Mesitornithidae</taxon>
        <taxon>Mesitornis</taxon>
    </lineage>
</organism>
<comment type="catalytic activity">
    <reaction evidence="10">
        <text>a 1,2-diacyl-sn-glycero-3-phospho-(1D-myo-inositol 4-phosphate) + ATP = a 1,2-diacyl-sn-glycero-3-phospho-(1D-myo-inositol-3,4-bisphosphate) + ADP + H(+)</text>
        <dbReference type="Rhea" id="RHEA:18373"/>
        <dbReference type="ChEBI" id="CHEBI:15378"/>
        <dbReference type="ChEBI" id="CHEBI:30616"/>
        <dbReference type="ChEBI" id="CHEBI:57658"/>
        <dbReference type="ChEBI" id="CHEBI:58178"/>
        <dbReference type="ChEBI" id="CHEBI:456216"/>
        <dbReference type="EC" id="2.7.1.154"/>
    </reaction>
    <physiologicalReaction direction="left-to-right" evidence="10">
        <dbReference type="Rhea" id="RHEA:18374"/>
    </physiologicalReaction>
</comment>
<dbReference type="GO" id="GO:0016477">
    <property type="term" value="P:cell migration"/>
    <property type="evidence" value="ECO:0007669"/>
    <property type="project" value="TreeGrafter"/>
</dbReference>
<keyword evidence="6" id="KW-0547">Nucleotide-binding</keyword>
<evidence type="ECO:0000259" key="12">
    <source>
        <dbReference type="PROSITE" id="PS50290"/>
    </source>
</evidence>
<dbReference type="GO" id="GO:0048015">
    <property type="term" value="P:phosphatidylinositol-mediated signaling"/>
    <property type="evidence" value="ECO:0007669"/>
    <property type="project" value="TreeGrafter"/>
</dbReference>
<dbReference type="InterPro" id="IPR001263">
    <property type="entry name" value="PI3K_accessory_dom"/>
</dbReference>
<dbReference type="EC" id="2.7.1.154" evidence="2"/>
<dbReference type="Gene3D" id="3.30.1010.10">
    <property type="entry name" value="Phosphatidylinositol 3-kinase Catalytic Subunit, Chain A, domain 4"/>
    <property type="match status" value="1"/>
</dbReference>
<dbReference type="GO" id="GO:0005942">
    <property type="term" value="C:phosphatidylinositol 3-kinase complex"/>
    <property type="evidence" value="ECO:0007669"/>
    <property type="project" value="TreeGrafter"/>
</dbReference>
<dbReference type="Gene3D" id="2.60.40.150">
    <property type="entry name" value="C2 domain"/>
    <property type="match status" value="1"/>
</dbReference>
<dbReference type="PROSITE" id="PS51545">
    <property type="entry name" value="PIK_HELICAL"/>
    <property type="match status" value="1"/>
</dbReference>
<feature type="non-terminal residue" evidence="15">
    <location>
        <position position="1"/>
    </location>
</feature>
<dbReference type="InterPro" id="IPR008290">
    <property type="entry name" value="PI3K_Vps34"/>
</dbReference>
<dbReference type="GO" id="GO:0005737">
    <property type="term" value="C:cytoplasm"/>
    <property type="evidence" value="ECO:0007669"/>
    <property type="project" value="TreeGrafter"/>
</dbReference>
<evidence type="ECO:0000256" key="7">
    <source>
        <dbReference type="ARBA" id="ARBA00022777"/>
    </source>
</evidence>
<protein>
    <recommendedName>
        <fullName evidence="4">Phosphatidylinositol 3-kinase catalytic subunit type 3</fullName>
        <ecNumber evidence="3">2.7.1.137</ecNumber>
        <ecNumber evidence="2">2.7.1.154</ecNumber>
    </recommendedName>
    <alternativeName>
        <fullName evidence="11">Phosphoinositide-3-kinase class 3</fullName>
    </alternativeName>
</protein>
<evidence type="ECO:0000256" key="8">
    <source>
        <dbReference type="ARBA" id="ARBA00022840"/>
    </source>
</evidence>
<comment type="similarity">
    <text evidence="1">Belongs to the PI3/PI4-kinase family. Type III PI4K subfamily.</text>
</comment>
<dbReference type="AlphaFoldDB" id="A0A091RMH9"/>
<comment type="catalytic activity">
    <reaction evidence="9">
        <text>a 1,2-diacyl-sn-glycero-3-phospho-(1D-myo-inositol) + ATP = a 1,2-diacyl-sn-glycero-3-phospho-(1D-myo-inositol-3-phosphate) + ADP + H(+)</text>
        <dbReference type="Rhea" id="RHEA:12709"/>
        <dbReference type="ChEBI" id="CHEBI:15378"/>
        <dbReference type="ChEBI" id="CHEBI:30616"/>
        <dbReference type="ChEBI" id="CHEBI:57880"/>
        <dbReference type="ChEBI" id="CHEBI:58088"/>
        <dbReference type="ChEBI" id="CHEBI:456216"/>
        <dbReference type="EC" id="2.7.1.137"/>
    </reaction>
    <physiologicalReaction direction="left-to-right" evidence="9">
        <dbReference type="Rhea" id="RHEA:12710"/>
    </physiologicalReaction>
</comment>
<dbReference type="GO" id="GO:0043491">
    <property type="term" value="P:phosphatidylinositol 3-kinase/protein kinase B signal transduction"/>
    <property type="evidence" value="ECO:0007669"/>
    <property type="project" value="TreeGrafter"/>
</dbReference>
<dbReference type="GO" id="GO:0035005">
    <property type="term" value="F:1-phosphatidylinositol-4-phosphate 3-kinase activity"/>
    <property type="evidence" value="ECO:0007669"/>
    <property type="project" value="UniProtKB-EC"/>
</dbReference>
<dbReference type="InterPro" id="IPR000403">
    <property type="entry name" value="PI3/4_kinase_cat_dom"/>
</dbReference>
<feature type="domain" description="PI3K/PI4K catalytic" evidence="12">
    <location>
        <begin position="466"/>
        <end position="645"/>
    </location>
</feature>
<dbReference type="PANTHER" id="PTHR10048">
    <property type="entry name" value="PHOSPHATIDYLINOSITOL KINASE"/>
    <property type="match status" value="1"/>
</dbReference>
<dbReference type="SMART" id="SM00145">
    <property type="entry name" value="PI3Ka"/>
    <property type="match status" value="1"/>
</dbReference>
<reference evidence="15 16" key="1">
    <citation type="submission" date="2014-04" db="EMBL/GenBank/DDBJ databases">
        <title>Genome evolution of avian class.</title>
        <authorList>
            <person name="Zhang G."/>
            <person name="Li C."/>
        </authorList>
    </citation>
    <scope>NUCLEOTIDE SEQUENCE [LARGE SCALE GENOMIC DNA]</scope>
    <source>
        <strain evidence="15">BGI_N332</strain>
    </source>
</reference>
<dbReference type="SUPFAM" id="SSF56112">
    <property type="entry name" value="Protein kinase-like (PK-like)"/>
    <property type="match status" value="1"/>
</dbReference>
<dbReference type="SUPFAM" id="SSF48371">
    <property type="entry name" value="ARM repeat"/>
    <property type="match status" value="1"/>
</dbReference>
<dbReference type="InterPro" id="IPR036940">
    <property type="entry name" value="PI3/4_kinase_cat_sf"/>
</dbReference>
<dbReference type="GO" id="GO:0016303">
    <property type="term" value="F:1-phosphatidylinositol-3-kinase activity"/>
    <property type="evidence" value="ECO:0007669"/>
    <property type="project" value="UniProtKB-EC"/>
</dbReference>
<dbReference type="Pfam" id="PF00454">
    <property type="entry name" value="PI3_PI4_kinase"/>
    <property type="match status" value="1"/>
</dbReference>
<evidence type="ECO:0000256" key="2">
    <source>
        <dbReference type="ARBA" id="ARBA00012013"/>
    </source>
</evidence>
<dbReference type="EC" id="2.7.1.137" evidence="3"/>
<dbReference type="InterPro" id="IPR015433">
    <property type="entry name" value="PI3/4_kinase"/>
</dbReference>
<keyword evidence="16" id="KW-1185">Reference proteome</keyword>
<evidence type="ECO:0000259" key="13">
    <source>
        <dbReference type="PROSITE" id="PS51545"/>
    </source>
</evidence>
<dbReference type="GO" id="GO:0005524">
    <property type="term" value="F:ATP binding"/>
    <property type="evidence" value="ECO:0007669"/>
    <property type="project" value="UniProtKB-KW"/>
</dbReference>
<dbReference type="Proteomes" id="UP000053369">
    <property type="component" value="Unassembled WGS sequence"/>
</dbReference>
<dbReference type="SMART" id="SM00146">
    <property type="entry name" value="PI3Kc"/>
    <property type="match status" value="1"/>
</dbReference>
<dbReference type="InterPro" id="IPR002420">
    <property type="entry name" value="PI3K-type_C2_dom"/>
</dbReference>
<dbReference type="InterPro" id="IPR016024">
    <property type="entry name" value="ARM-type_fold"/>
</dbReference>
<dbReference type="SUPFAM" id="SSF49562">
    <property type="entry name" value="C2 domain (Calcium/lipid-binding domain, CaLB)"/>
    <property type="match status" value="1"/>
</dbReference>
<feature type="domain" description="C2 PI3K-type" evidence="14">
    <location>
        <begin position="45"/>
        <end position="206"/>
    </location>
</feature>
<evidence type="ECO:0000256" key="11">
    <source>
        <dbReference type="ARBA" id="ARBA00029930"/>
    </source>
</evidence>
<evidence type="ECO:0000256" key="3">
    <source>
        <dbReference type="ARBA" id="ARBA00012073"/>
    </source>
</evidence>
<dbReference type="InterPro" id="IPR035892">
    <property type="entry name" value="C2_domain_sf"/>
</dbReference>
<gene>
    <name evidence="15" type="ORF">N332_02524</name>
</gene>
<dbReference type="PROSITE" id="PS00915">
    <property type="entry name" value="PI3_4_KINASE_1"/>
    <property type="match status" value="1"/>
</dbReference>
<dbReference type="InterPro" id="IPR042236">
    <property type="entry name" value="PI3K_accessory_sf"/>
</dbReference>
<dbReference type="PROSITE" id="PS00916">
    <property type="entry name" value="PI3_4_KINASE_2"/>
    <property type="match status" value="1"/>
</dbReference>
<feature type="domain" description="PIK helical" evidence="13">
    <location>
        <begin position="221"/>
        <end position="397"/>
    </location>
</feature>
<evidence type="ECO:0000259" key="14">
    <source>
        <dbReference type="PROSITE" id="PS51547"/>
    </source>
</evidence>
<accession>A0A091RMH9</accession>
<dbReference type="PROSITE" id="PS50290">
    <property type="entry name" value="PI3_4_KINASE_3"/>
    <property type="match status" value="1"/>
</dbReference>
<dbReference type="FunFam" id="3.30.1010.10:FF:000001">
    <property type="entry name" value="Phosphatidylinositol 4-phosphate 3-kinase C2 domain-containing subunit beta"/>
    <property type="match status" value="1"/>
</dbReference>
<dbReference type="PANTHER" id="PTHR10048:SF29">
    <property type="entry name" value="PHOSPHATIDYLINOSITOL 3-KINASE C2 DOMAIN-CONTAINING SUBUNIT GAMMA"/>
    <property type="match status" value="1"/>
</dbReference>
<proteinExistence type="inferred from homology"/>
<feature type="non-terminal residue" evidence="15">
    <location>
        <position position="645"/>
    </location>
</feature>
<sequence>FFLCHQQHKVGNVIEVAKAICSILCFVETRGITDAVKKLRAVPLVKAQVTDAIYSLIEAAVAELTMAISCLIHVYSNSFDANFQLASIPKSPSCANISLGSQLSFTVYAAHNIPEAWVNRINFPLRIKALPRETMLTIKLLGVNSASKNTEVLAWTCSPLYPKEQLIHGTVLLSMTLYSTLRTTMITPGICRTDTPTSVILQIDFPETNLKFIKPEPEERKDDLEEPAEDCQKRITRLSQTHSLLLLSEQQRRILWFYRYYCNNQNCSLPLVLGSAPSWDRTTISEMYAVLMRWRFSNPLEALGLLTFSFPDQDIRRTAVQQIENLSNDELLEYLPQLVQVLKFEWSLDEGIGNLLAEHSIAFFSTDLLLFWLLKNAQNEVHFKIWYQKLLAALQFCAGKTLNNELSKEEKLVRILKDIAKKVKAANDRKRKEVLKVELNRLQQFFQEVKVCRLPLNPALLVQGIEANSCSYFTSNAFPLKISFINANGPSGNINVIFKIGDDLRQDMLVLQIIRVMDSIWLQEGLDMQMIVYRCLSTGKGQGLVQMVPDATTLAKIHRESGLIGPLKENTIKKWFRHHHPLESSYQEAIRNFFYSCAGWCVVTFILGVCDRHSDNIMLTNAGHMFHIDFGRFLGHAQTFGNIRR</sequence>
<dbReference type="PIRSF" id="PIRSF000587">
    <property type="entry name" value="PI3K_Vps34"/>
    <property type="match status" value="1"/>
</dbReference>
<dbReference type="InterPro" id="IPR018936">
    <property type="entry name" value="PI3/4_kinase_CS"/>
</dbReference>
<evidence type="ECO:0000313" key="15">
    <source>
        <dbReference type="EMBL" id="KFQ40169.1"/>
    </source>
</evidence>
<dbReference type="InterPro" id="IPR011009">
    <property type="entry name" value="Kinase-like_dom_sf"/>
</dbReference>
<evidence type="ECO:0000256" key="1">
    <source>
        <dbReference type="ARBA" id="ARBA00006209"/>
    </source>
</evidence>
<keyword evidence="8" id="KW-0067">ATP-binding</keyword>
<dbReference type="Gene3D" id="1.25.40.70">
    <property type="entry name" value="Phosphatidylinositol 3-kinase, accessory domain (PIK)"/>
    <property type="match status" value="1"/>
</dbReference>
<evidence type="ECO:0000313" key="16">
    <source>
        <dbReference type="Proteomes" id="UP000053369"/>
    </source>
</evidence>
<evidence type="ECO:0000256" key="9">
    <source>
        <dbReference type="ARBA" id="ARBA00023985"/>
    </source>
</evidence>
<dbReference type="EMBL" id="KK821177">
    <property type="protein sequence ID" value="KFQ40169.1"/>
    <property type="molecule type" value="Genomic_DNA"/>
</dbReference>